<dbReference type="eggNOG" id="ENOG502ZY77">
    <property type="taxonomic scope" value="Bacteria"/>
</dbReference>
<gene>
    <name evidence="1" type="ORF">Q765_18485</name>
</gene>
<protein>
    <submittedName>
        <fullName evidence="1">Uncharacterized protein</fullName>
    </submittedName>
</protein>
<dbReference type="STRING" id="1121895.GCA_000378485_01704"/>
<dbReference type="RefSeq" id="WP_020212858.1">
    <property type="nucleotide sequence ID" value="NZ_JRLX01000029.1"/>
</dbReference>
<dbReference type="Proteomes" id="UP000030152">
    <property type="component" value="Unassembled WGS sequence"/>
</dbReference>
<proteinExistence type="predicted"/>
<sequence>MKRKVNEEILRKDSSVNKVQFDREWFYSIKDMADYLSEDLTGVEYVTLPMVIDELTYNVKCATWEDITRFLQKEPLEDFRGSVLKNKSLLTAKPAAKTRKKK</sequence>
<comment type="caution">
    <text evidence="1">The sequence shown here is derived from an EMBL/GenBank/DDBJ whole genome shotgun (WGS) entry which is preliminary data.</text>
</comment>
<organism evidence="1 2">
    <name type="scientific">Flavobacterium rivuli WB 3.3-2 = DSM 21788</name>
    <dbReference type="NCBI Taxonomy" id="1121895"/>
    <lineage>
        <taxon>Bacteria</taxon>
        <taxon>Pseudomonadati</taxon>
        <taxon>Bacteroidota</taxon>
        <taxon>Flavobacteriia</taxon>
        <taxon>Flavobacteriales</taxon>
        <taxon>Flavobacteriaceae</taxon>
        <taxon>Flavobacterium</taxon>
    </lineage>
</organism>
<dbReference type="AlphaFoldDB" id="A0A0A2M0K6"/>
<keyword evidence="2" id="KW-1185">Reference proteome</keyword>
<dbReference type="EMBL" id="JRLX01000029">
    <property type="protein sequence ID" value="KGO85003.1"/>
    <property type="molecule type" value="Genomic_DNA"/>
</dbReference>
<evidence type="ECO:0000313" key="1">
    <source>
        <dbReference type="EMBL" id="KGO85003.1"/>
    </source>
</evidence>
<evidence type="ECO:0000313" key="2">
    <source>
        <dbReference type="Proteomes" id="UP000030152"/>
    </source>
</evidence>
<dbReference type="OrthoDB" id="1375307at2"/>
<name>A0A0A2M0K6_9FLAO</name>
<accession>A0A0A2M0K6</accession>
<reference evidence="1 2" key="1">
    <citation type="submission" date="2013-09" db="EMBL/GenBank/DDBJ databases">
        <authorList>
            <person name="Zeng Z."/>
            <person name="Chen C."/>
        </authorList>
    </citation>
    <scope>NUCLEOTIDE SEQUENCE [LARGE SCALE GENOMIC DNA]</scope>
    <source>
        <strain evidence="1 2">WB 3.3-2</strain>
    </source>
</reference>